<dbReference type="InterPro" id="IPR036286">
    <property type="entry name" value="LexA/Signal_pep-like_sf"/>
</dbReference>
<dbReference type="CDD" id="cd06530">
    <property type="entry name" value="S26_SPase_I"/>
    <property type="match status" value="1"/>
</dbReference>
<dbReference type="Pfam" id="PF10502">
    <property type="entry name" value="Peptidase_S26"/>
    <property type="match status" value="1"/>
</dbReference>
<dbReference type="InterPro" id="IPR000223">
    <property type="entry name" value="Pept_S26A_signal_pept_1"/>
</dbReference>
<dbReference type="InterPro" id="IPR019758">
    <property type="entry name" value="Pept_S26A_signal_pept_1_CS"/>
</dbReference>
<dbReference type="NCBIfam" id="TIGR02227">
    <property type="entry name" value="sigpep_I_bact"/>
    <property type="match status" value="1"/>
</dbReference>
<gene>
    <name evidence="6" type="ORF">SDC9_207118</name>
</gene>
<dbReference type="AlphaFoldDB" id="A0A645J7M5"/>
<accession>A0A645J7M5</accession>
<comment type="similarity">
    <text evidence="2">Belongs to the peptidase S26 family.</text>
</comment>
<evidence type="ECO:0000259" key="5">
    <source>
        <dbReference type="Pfam" id="PF10502"/>
    </source>
</evidence>
<dbReference type="PROSITE" id="PS00761">
    <property type="entry name" value="SPASE_I_3"/>
    <property type="match status" value="1"/>
</dbReference>
<evidence type="ECO:0000256" key="4">
    <source>
        <dbReference type="ARBA" id="ARBA00022801"/>
    </source>
</evidence>
<organism evidence="6">
    <name type="scientific">bioreactor metagenome</name>
    <dbReference type="NCBI Taxonomy" id="1076179"/>
    <lineage>
        <taxon>unclassified sequences</taxon>
        <taxon>metagenomes</taxon>
        <taxon>ecological metagenomes</taxon>
    </lineage>
</organism>
<dbReference type="InterPro" id="IPR019533">
    <property type="entry name" value="Peptidase_S26"/>
</dbReference>
<sequence length="90" mass="9885">MDIDFDKGIVSVDGKSLSEPYIAEPTVDRENFEGPLTVPEGYVFVMGDNRNNSTDSRSSMVGLIDVRYIYGTVLGRMTPFGSWSVNGVSK</sequence>
<dbReference type="GO" id="GO:0009003">
    <property type="term" value="F:signal peptidase activity"/>
    <property type="evidence" value="ECO:0007669"/>
    <property type="project" value="UniProtKB-EC"/>
</dbReference>
<name>A0A645J7M5_9ZZZZ</name>
<dbReference type="EMBL" id="VSSQ01133363">
    <property type="protein sequence ID" value="MPN59397.1"/>
    <property type="molecule type" value="Genomic_DNA"/>
</dbReference>
<proteinExistence type="inferred from homology"/>
<dbReference type="GO" id="GO:0006465">
    <property type="term" value="P:signal peptide processing"/>
    <property type="evidence" value="ECO:0007669"/>
    <property type="project" value="InterPro"/>
</dbReference>
<dbReference type="PRINTS" id="PR00727">
    <property type="entry name" value="LEADERPTASE"/>
</dbReference>
<evidence type="ECO:0000256" key="1">
    <source>
        <dbReference type="ARBA" id="ARBA00000677"/>
    </source>
</evidence>
<dbReference type="GO" id="GO:0016020">
    <property type="term" value="C:membrane"/>
    <property type="evidence" value="ECO:0007669"/>
    <property type="project" value="InterPro"/>
</dbReference>
<dbReference type="SUPFAM" id="SSF51306">
    <property type="entry name" value="LexA/Signal peptidase"/>
    <property type="match status" value="1"/>
</dbReference>
<keyword evidence="4" id="KW-0378">Hydrolase</keyword>
<comment type="catalytic activity">
    <reaction evidence="1">
        <text>Cleavage of hydrophobic, N-terminal signal or leader sequences from secreted and periplasmic proteins.</text>
        <dbReference type="EC" id="3.4.21.89"/>
    </reaction>
</comment>
<dbReference type="PANTHER" id="PTHR43390:SF1">
    <property type="entry name" value="CHLOROPLAST PROCESSING PEPTIDASE"/>
    <property type="match status" value="1"/>
</dbReference>
<dbReference type="PANTHER" id="PTHR43390">
    <property type="entry name" value="SIGNAL PEPTIDASE I"/>
    <property type="match status" value="1"/>
</dbReference>
<comment type="caution">
    <text evidence="6">The sequence shown here is derived from an EMBL/GenBank/DDBJ whole genome shotgun (WGS) entry which is preliminary data.</text>
</comment>
<feature type="domain" description="Peptidase S26" evidence="5">
    <location>
        <begin position="3"/>
        <end position="74"/>
    </location>
</feature>
<protein>
    <recommendedName>
        <fullName evidence="3">signal peptidase I</fullName>
        <ecNumber evidence="3">3.4.21.89</ecNumber>
    </recommendedName>
</protein>
<dbReference type="GO" id="GO:0004252">
    <property type="term" value="F:serine-type endopeptidase activity"/>
    <property type="evidence" value="ECO:0007669"/>
    <property type="project" value="InterPro"/>
</dbReference>
<evidence type="ECO:0000313" key="6">
    <source>
        <dbReference type="EMBL" id="MPN59397.1"/>
    </source>
</evidence>
<reference evidence="6" key="1">
    <citation type="submission" date="2019-08" db="EMBL/GenBank/DDBJ databases">
        <authorList>
            <person name="Kucharzyk K."/>
            <person name="Murdoch R.W."/>
            <person name="Higgins S."/>
            <person name="Loffler F."/>
        </authorList>
    </citation>
    <scope>NUCLEOTIDE SEQUENCE</scope>
</reference>
<dbReference type="EC" id="3.4.21.89" evidence="3"/>
<dbReference type="Gene3D" id="2.10.109.10">
    <property type="entry name" value="Umud Fragment, subunit A"/>
    <property type="match status" value="1"/>
</dbReference>
<evidence type="ECO:0000256" key="2">
    <source>
        <dbReference type="ARBA" id="ARBA00009370"/>
    </source>
</evidence>
<evidence type="ECO:0000256" key="3">
    <source>
        <dbReference type="ARBA" id="ARBA00013208"/>
    </source>
</evidence>